<feature type="domain" description="DUF7869" evidence="2">
    <location>
        <begin position="367"/>
        <end position="482"/>
    </location>
</feature>
<dbReference type="PANTHER" id="PTHR10773">
    <property type="entry name" value="DNA-DIRECTED RNA POLYMERASES I, II, AND III SUBUNIT RPABC2"/>
    <property type="match status" value="1"/>
</dbReference>
<proteinExistence type="predicted"/>
<dbReference type="AlphaFoldDB" id="A0AAE1NPY6"/>
<evidence type="ECO:0000313" key="3">
    <source>
        <dbReference type="EMBL" id="KAK4294075.1"/>
    </source>
</evidence>
<evidence type="ECO:0000313" key="4">
    <source>
        <dbReference type="Proteomes" id="UP001292094"/>
    </source>
</evidence>
<protein>
    <recommendedName>
        <fullName evidence="2">DUF7869 domain-containing protein</fullName>
    </recommendedName>
</protein>
<dbReference type="PANTHER" id="PTHR10773:SF19">
    <property type="match status" value="1"/>
</dbReference>
<dbReference type="EMBL" id="JAWZYT010004376">
    <property type="protein sequence ID" value="KAK4294075.1"/>
    <property type="molecule type" value="Genomic_DNA"/>
</dbReference>
<feature type="compositionally biased region" description="Basic and acidic residues" evidence="1">
    <location>
        <begin position="13"/>
        <end position="35"/>
    </location>
</feature>
<keyword evidence="4" id="KW-1185">Reference proteome</keyword>
<gene>
    <name evidence="3" type="ORF">Pmani_033284</name>
</gene>
<dbReference type="Proteomes" id="UP001292094">
    <property type="component" value="Unassembled WGS sequence"/>
</dbReference>
<name>A0AAE1NPY6_9EUCA</name>
<sequence length="635" mass="72662">MASSSTSTSVPAVEERPEGPGDELQMRKRRDETQWKRNLAKRKRNSGKEYVGLNTGKTVAAKQVGPPCGCPKGCFLNLGEEAVQRIFSEYWKMGDYNAQSAYIVTMVLSKEVKNSGVVAGSRRKATLEYGVNVDSKRVVVCKKAFLSIHAISDKRVLTVLKKLGDTGVAAGDLRGTHGHPHNKKHDEVERLAQEHIRSLPLCSSHYSRAKSLNKMYLPPDFTQAHCYSLFQQWCEEKGVEDDMVMSFDGYKRKVCEFNIGTSPPKVDTCSICDKFRVQVEVAKAEKDVGKENQLNLQWALHQARYKAARNLLQVYSEVRDDTQAKICMDLQQTLVTPRLTTNVAYYKRKIWTYNFGIHDLTGAARPLLYVWNEAVAKRGSCEIASCLVHYIENFIPRTVNKLVIFSDNCGGQNKNINVCLQLLRLVHSQRFDLIKHYFMMPGHSYMPCDQDFGHLEKFFRPREIYTTDHYIELMREARQRNPFIVVKMTSEMFFDLLPLQACITKTQVAKSKFKEGRLFVYKADYKQGFRIHHSYFEDGEEEGVSQTVKLQKGKRTAYNPEIFDLSVVELPVKYPQGVALRQDKLTDLNHLLQFIPLSHKGWYQDLFAAQGLLAATEEENNPDDPEIQDDDLLDY</sequence>
<dbReference type="InterPro" id="IPR057191">
    <property type="entry name" value="DUF7869"/>
</dbReference>
<dbReference type="Pfam" id="PF25273">
    <property type="entry name" value="DUF7869"/>
    <property type="match status" value="1"/>
</dbReference>
<feature type="region of interest" description="Disordered" evidence="1">
    <location>
        <begin position="1"/>
        <end position="35"/>
    </location>
</feature>
<comment type="caution">
    <text evidence="3">The sequence shown here is derived from an EMBL/GenBank/DDBJ whole genome shotgun (WGS) entry which is preliminary data.</text>
</comment>
<evidence type="ECO:0000259" key="2">
    <source>
        <dbReference type="Pfam" id="PF25273"/>
    </source>
</evidence>
<reference evidence="3" key="1">
    <citation type="submission" date="2023-11" db="EMBL/GenBank/DDBJ databases">
        <title>Genome assemblies of two species of porcelain crab, Petrolisthes cinctipes and Petrolisthes manimaculis (Anomura: Porcellanidae).</title>
        <authorList>
            <person name="Angst P."/>
        </authorList>
    </citation>
    <scope>NUCLEOTIDE SEQUENCE</scope>
    <source>
        <strain evidence="3">PB745_02</strain>
        <tissue evidence="3">Gill</tissue>
    </source>
</reference>
<feature type="region of interest" description="Disordered" evidence="1">
    <location>
        <begin position="615"/>
        <end position="635"/>
    </location>
</feature>
<evidence type="ECO:0000256" key="1">
    <source>
        <dbReference type="SAM" id="MobiDB-lite"/>
    </source>
</evidence>
<organism evidence="3 4">
    <name type="scientific">Petrolisthes manimaculis</name>
    <dbReference type="NCBI Taxonomy" id="1843537"/>
    <lineage>
        <taxon>Eukaryota</taxon>
        <taxon>Metazoa</taxon>
        <taxon>Ecdysozoa</taxon>
        <taxon>Arthropoda</taxon>
        <taxon>Crustacea</taxon>
        <taxon>Multicrustacea</taxon>
        <taxon>Malacostraca</taxon>
        <taxon>Eumalacostraca</taxon>
        <taxon>Eucarida</taxon>
        <taxon>Decapoda</taxon>
        <taxon>Pleocyemata</taxon>
        <taxon>Anomura</taxon>
        <taxon>Galatheoidea</taxon>
        <taxon>Porcellanidae</taxon>
        <taxon>Petrolisthes</taxon>
    </lineage>
</organism>
<feature type="compositionally biased region" description="Acidic residues" evidence="1">
    <location>
        <begin position="616"/>
        <end position="635"/>
    </location>
</feature>
<accession>A0AAE1NPY6</accession>